<sequence>MPPKSCYPDKAPVVDQLLDTLCHAIRREVIHYFENCTGSETASLADLAERLTSRVPSATDQSIRVELSHVHLPKLSQRGWLDYDGDTGHIEYHGHADAKQLLGEVRTVF</sequence>
<dbReference type="InterPro" id="IPR055768">
    <property type="entry name" value="DUF7344"/>
</dbReference>
<reference evidence="2 3" key="1">
    <citation type="submission" date="2022-06" db="EMBL/GenBank/DDBJ databases">
        <title>Haloarcula sp. a new haloarchaeum isolate from saline soil.</title>
        <authorList>
            <person name="Strakova D."/>
            <person name="Galisteo C."/>
            <person name="Sanchez-Porro C."/>
            <person name="Ventosa A."/>
        </authorList>
    </citation>
    <scope>NUCLEOTIDE SEQUENCE [LARGE SCALE GENOMIC DNA]</scope>
    <source>
        <strain evidence="2 3">S1CR25-12</strain>
    </source>
</reference>
<organism evidence="2 3">
    <name type="scientific">Haloarcula saliterrae</name>
    <dbReference type="NCBI Taxonomy" id="2950534"/>
    <lineage>
        <taxon>Archaea</taxon>
        <taxon>Methanobacteriati</taxon>
        <taxon>Methanobacteriota</taxon>
        <taxon>Stenosarchaea group</taxon>
        <taxon>Halobacteria</taxon>
        <taxon>Halobacteriales</taxon>
        <taxon>Haloarculaceae</taxon>
        <taxon>Haloarcula</taxon>
    </lineage>
</organism>
<dbReference type="EMBL" id="JAMQON010000001">
    <property type="protein sequence ID" value="MDS0257990.1"/>
    <property type="molecule type" value="Genomic_DNA"/>
</dbReference>
<dbReference type="RefSeq" id="WP_310917552.1">
    <property type="nucleotide sequence ID" value="NZ_JAMQON010000001.1"/>
</dbReference>
<feature type="domain" description="DUF7344" evidence="1">
    <location>
        <begin position="19"/>
        <end position="91"/>
    </location>
</feature>
<dbReference type="Proteomes" id="UP001259659">
    <property type="component" value="Unassembled WGS sequence"/>
</dbReference>
<evidence type="ECO:0000313" key="2">
    <source>
        <dbReference type="EMBL" id="MDS0257990.1"/>
    </source>
</evidence>
<evidence type="ECO:0000259" key="1">
    <source>
        <dbReference type="Pfam" id="PF24035"/>
    </source>
</evidence>
<accession>A0ABU2F8B3</accession>
<comment type="caution">
    <text evidence="2">The sequence shown here is derived from an EMBL/GenBank/DDBJ whole genome shotgun (WGS) entry which is preliminary data.</text>
</comment>
<name>A0ABU2F8B3_9EURY</name>
<protein>
    <recommendedName>
        <fullName evidence="1">DUF7344 domain-containing protein</fullName>
    </recommendedName>
</protein>
<evidence type="ECO:0000313" key="3">
    <source>
        <dbReference type="Proteomes" id="UP001259659"/>
    </source>
</evidence>
<keyword evidence="3" id="KW-1185">Reference proteome</keyword>
<dbReference type="Pfam" id="PF24035">
    <property type="entry name" value="DUF7344"/>
    <property type="match status" value="1"/>
</dbReference>
<gene>
    <name evidence="2" type="ORF">NDI56_01050</name>
</gene>
<proteinExistence type="predicted"/>